<feature type="coiled-coil region" evidence="5">
    <location>
        <begin position="609"/>
        <end position="721"/>
    </location>
</feature>
<feature type="region of interest" description="Disordered" evidence="6">
    <location>
        <begin position="1067"/>
        <end position="1100"/>
    </location>
</feature>
<feature type="region of interest" description="Disordered" evidence="6">
    <location>
        <begin position="1137"/>
        <end position="1214"/>
    </location>
</feature>
<sequence length="1304" mass="148215">MALHREKEDSLLAWINSFRLADPVDNIVFLSDGILLVKLIYKLKEQEEEERCSLDQSIQERLEIVSDFLQKDCRYKADRGAIVSWDNILNGINLDVELSKVVMLLMYHAIMNGLLGEDKLDHKTEIQMAAILRFVLNNEDSLYLSDNLEKFLKKPFDFNLSSISSVSSFSDDSPVFIRRRIPEVQFLELTTVASNSVGSPIQEVLNTPQFQLRKLRRQLAQEQDMRDELERELASNSQIITEREAQISQLQHRVQRLLRDHAEQEQDPKELEELQNKNEGLLKRLHEVLKQCQDLKTNKGQMERKIDQLTEENGNLSAQIRDICARLASAHSMVDSLTEEQKASQTDWESKKTFLEAELSRAVSEKECLNEQIQILQGKISILEDELRKAQAQTKEEGEVMGPIMEWERLHHEISELKCRLSQLQENIIQLEQEKAEIQMMLETERTKNENEIIRLQGLISELQQTLHTLQSEKEALEQTSREQWAAMTAQIEALNSEIACLSETVHQRELAVTSLGQQVAEEQRKRGELTKEMEQQEQKARDTIQGLNQQVNHLGSVLKAKEEEALSNAMEWERDREESSRQQATLIEASENATRERDAVLVEYHQFRQEKDEEISNLIQKAQQLEQQWEVELSLSSKLRNEKEGLELKLTSLESAIRDLQNDLEVESRKHKETLAAKLQKDSQMAEEILELGKRIQQLLTEIEAETEALENQLQLAREELSKLRPFKDAKAEMLQVNCDLQEQLTAKSEALDHYKAQVEKAKNHYNGKKQQLLEMTEKAQALGTALENSEQEVKTLKTEKKRLLMELEQAKSLEKNLTLKVNSLQAQVDYADRQLREQTKQGRCDTLKTTTRECKNQKVAEKQQDISGDSLDLSLDDSLNATRRPSGREDSSTPVVRSSERLQAKRRARGGESLETLYFTPMSSRDGAPCKLESSITSMGELTLDSAKKGHSARRRTTQVINITMTKKTPGSSEADPEDSSFYSLHSAQSFPNLASRRGRPISMDFEDNISSDPLQHLPGYRRSTAHSIAPTRSASTFGVDAENEPENTDDWMRIAELQTRNKACPPHLKSSYPIESRPSLGGNPSFTITDDDLRTGDPNETIRRISMLPSQIRESSQFHRLSMLPGQISSGVASQSAVLRPKQSASNVQNTGGATLSLKRSSSDLPGPDTPEAKKISSCFPRPMTPKGRNDRRFVSHNSQNIPPNIPTERRQSMMFSIENTPKKNGKSSLLQKGLNKMRASTRKSPASASKVPGSRKSPRGVKSPYGEKPQRRSPRVSSSKSPKIVSSAKKMMAYRGRMKV</sequence>
<dbReference type="InterPro" id="IPR048724">
    <property type="entry name" value="NuMA_N_HOOK"/>
</dbReference>
<feature type="coiled-coil region" evidence="5">
    <location>
        <begin position="746"/>
        <end position="843"/>
    </location>
</feature>
<dbReference type="Proteomes" id="UP001046870">
    <property type="component" value="Chromosome 9"/>
</dbReference>
<gene>
    <name evidence="8" type="ORF">MATL_G00118910</name>
</gene>
<feature type="compositionally biased region" description="Low complexity" evidence="6">
    <location>
        <begin position="869"/>
        <end position="881"/>
    </location>
</feature>
<dbReference type="OrthoDB" id="2436455at2759"/>
<evidence type="ECO:0000313" key="8">
    <source>
        <dbReference type="EMBL" id="KAG7470907.1"/>
    </source>
</evidence>
<comment type="caution">
    <text evidence="8">The sequence shown here is derived from an EMBL/GenBank/DDBJ whole genome shotgun (WGS) entry which is preliminary data.</text>
</comment>
<feature type="coiled-coil region" evidence="5">
    <location>
        <begin position="520"/>
        <end position="565"/>
    </location>
</feature>
<reference evidence="8" key="1">
    <citation type="submission" date="2021-01" db="EMBL/GenBank/DDBJ databases">
        <authorList>
            <person name="Zahm M."/>
            <person name="Roques C."/>
            <person name="Cabau C."/>
            <person name="Klopp C."/>
            <person name="Donnadieu C."/>
            <person name="Jouanno E."/>
            <person name="Lampietro C."/>
            <person name="Louis A."/>
            <person name="Herpin A."/>
            <person name="Echchiki A."/>
            <person name="Berthelot C."/>
            <person name="Parey E."/>
            <person name="Roest-Crollius H."/>
            <person name="Braasch I."/>
            <person name="Postlethwait J."/>
            <person name="Bobe J."/>
            <person name="Montfort J."/>
            <person name="Bouchez O."/>
            <person name="Begum T."/>
            <person name="Mejri S."/>
            <person name="Adams A."/>
            <person name="Chen W.-J."/>
            <person name="Guiguen Y."/>
        </authorList>
    </citation>
    <scope>NUCLEOTIDE SEQUENCE</scope>
    <source>
        <strain evidence="8">YG-15Mar2019-1</strain>
        <tissue evidence="8">Brain</tissue>
    </source>
</reference>
<dbReference type="GO" id="GO:0005737">
    <property type="term" value="C:cytoplasm"/>
    <property type="evidence" value="ECO:0007669"/>
    <property type="project" value="UniProtKB-SubCell"/>
</dbReference>
<proteinExistence type="predicted"/>
<dbReference type="GO" id="GO:0000132">
    <property type="term" value="P:establishment of mitotic spindle orientation"/>
    <property type="evidence" value="ECO:0007669"/>
    <property type="project" value="TreeGrafter"/>
</dbReference>
<evidence type="ECO:0000256" key="4">
    <source>
        <dbReference type="ARBA" id="ARBA00023054"/>
    </source>
</evidence>
<dbReference type="PANTHER" id="PTHR18902:SF24">
    <property type="entry name" value="NUCLEAR MITOTIC APPARATUS PROTEIN 1"/>
    <property type="match status" value="1"/>
</dbReference>
<dbReference type="EMBL" id="JAFDVH010000009">
    <property type="protein sequence ID" value="KAG7470907.1"/>
    <property type="molecule type" value="Genomic_DNA"/>
</dbReference>
<feature type="region of interest" description="Disordered" evidence="6">
    <location>
        <begin position="1238"/>
        <end position="1304"/>
    </location>
</feature>
<dbReference type="Gene3D" id="1.10.287.1490">
    <property type="match status" value="2"/>
</dbReference>
<feature type="compositionally biased region" description="Polar residues" evidence="6">
    <location>
        <begin position="1137"/>
        <end position="1167"/>
    </location>
</feature>
<protein>
    <recommendedName>
        <fullName evidence="7">Nuclear mitotic apparatus protein 1 N-terminal hook domain-containing protein</fullName>
    </recommendedName>
</protein>
<evidence type="ECO:0000256" key="2">
    <source>
        <dbReference type="ARBA" id="ARBA00022490"/>
    </source>
</evidence>
<evidence type="ECO:0000256" key="3">
    <source>
        <dbReference type="ARBA" id="ARBA00022553"/>
    </source>
</evidence>
<feature type="coiled-coil region" evidence="5">
    <location>
        <begin position="212"/>
        <end position="326"/>
    </location>
</feature>
<keyword evidence="2" id="KW-0963">Cytoplasm</keyword>
<dbReference type="SUPFAM" id="SSF116907">
    <property type="entry name" value="Hook domain"/>
    <property type="match status" value="1"/>
</dbReference>
<dbReference type="GO" id="GO:0000922">
    <property type="term" value="C:spindle pole"/>
    <property type="evidence" value="ECO:0007669"/>
    <property type="project" value="TreeGrafter"/>
</dbReference>
<dbReference type="CDD" id="cd22224">
    <property type="entry name" value="HkD_NuMA"/>
    <property type="match status" value="1"/>
</dbReference>
<evidence type="ECO:0000259" key="7">
    <source>
        <dbReference type="Pfam" id="PF21670"/>
    </source>
</evidence>
<comment type="subcellular location">
    <subcellularLocation>
        <location evidence="1">Cytoplasm</location>
    </subcellularLocation>
</comment>
<name>A0A9D3TBB8_MEGAT</name>
<dbReference type="InterPro" id="IPR051841">
    <property type="entry name" value="MT-Golgi_org_protein"/>
</dbReference>
<feature type="compositionally biased region" description="Low complexity" evidence="6">
    <location>
        <begin position="1279"/>
        <end position="1294"/>
    </location>
</feature>
<dbReference type="GO" id="GO:0005813">
    <property type="term" value="C:centrosome"/>
    <property type="evidence" value="ECO:0007669"/>
    <property type="project" value="TreeGrafter"/>
</dbReference>
<keyword evidence="4 5" id="KW-0175">Coiled coil</keyword>
<feature type="domain" description="Nuclear mitotic apparatus protein 1 N-terminal hook" evidence="7">
    <location>
        <begin position="6"/>
        <end position="154"/>
    </location>
</feature>
<keyword evidence="3" id="KW-0597">Phosphoprotein</keyword>
<feature type="region of interest" description="Disordered" evidence="6">
    <location>
        <begin position="861"/>
        <end position="912"/>
    </location>
</feature>
<dbReference type="Pfam" id="PF21670">
    <property type="entry name" value="HOOK_N_NuMA"/>
    <property type="match status" value="1"/>
</dbReference>
<accession>A0A9D3TBB8</accession>
<feature type="coiled-coil region" evidence="5">
    <location>
        <begin position="352"/>
        <end position="483"/>
    </location>
</feature>
<organism evidence="8 9">
    <name type="scientific">Megalops atlanticus</name>
    <name type="common">Tarpon</name>
    <name type="synonym">Clupea gigantea</name>
    <dbReference type="NCBI Taxonomy" id="7932"/>
    <lineage>
        <taxon>Eukaryota</taxon>
        <taxon>Metazoa</taxon>
        <taxon>Chordata</taxon>
        <taxon>Craniata</taxon>
        <taxon>Vertebrata</taxon>
        <taxon>Euteleostomi</taxon>
        <taxon>Actinopterygii</taxon>
        <taxon>Neopterygii</taxon>
        <taxon>Teleostei</taxon>
        <taxon>Elopiformes</taxon>
        <taxon>Megalopidae</taxon>
        <taxon>Megalops</taxon>
    </lineage>
</organism>
<dbReference type="GO" id="GO:0008017">
    <property type="term" value="F:microtubule binding"/>
    <property type="evidence" value="ECO:0007669"/>
    <property type="project" value="TreeGrafter"/>
</dbReference>
<keyword evidence="9" id="KW-1185">Reference proteome</keyword>
<evidence type="ECO:0000313" key="9">
    <source>
        <dbReference type="Proteomes" id="UP001046870"/>
    </source>
</evidence>
<evidence type="ECO:0000256" key="1">
    <source>
        <dbReference type="ARBA" id="ARBA00004496"/>
    </source>
</evidence>
<dbReference type="GO" id="GO:0005876">
    <property type="term" value="C:spindle microtubule"/>
    <property type="evidence" value="ECO:0007669"/>
    <property type="project" value="TreeGrafter"/>
</dbReference>
<evidence type="ECO:0000256" key="5">
    <source>
        <dbReference type="SAM" id="Coils"/>
    </source>
</evidence>
<evidence type="ECO:0000256" key="6">
    <source>
        <dbReference type="SAM" id="MobiDB-lite"/>
    </source>
</evidence>
<dbReference type="PANTHER" id="PTHR18902">
    <property type="entry name" value="NUCLEAR MITOTIC APPARATUS PROTEIN 1-RELATED"/>
    <property type="match status" value="1"/>
</dbReference>